<evidence type="ECO:0000256" key="2">
    <source>
        <dbReference type="ARBA" id="ARBA00007118"/>
    </source>
</evidence>
<dbReference type="Proteomes" id="UP001597357">
    <property type="component" value="Unassembled WGS sequence"/>
</dbReference>
<organism evidence="8 9">
    <name type="scientific">Mesonia sediminis</name>
    <dbReference type="NCBI Taxonomy" id="1703946"/>
    <lineage>
        <taxon>Bacteria</taxon>
        <taxon>Pseudomonadati</taxon>
        <taxon>Bacteroidota</taxon>
        <taxon>Flavobacteriia</taxon>
        <taxon>Flavobacteriales</taxon>
        <taxon>Flavobacteriaceae</taxon>
        <taxon>Mesonia</taxon>
    </lineage>
</organism>
<dbReference type="SUPFAM" id="SSF55469">
    <property type="entry name" value="FMN-dependent nitroreductase-like"/>
    <property type="match status" value="1"/>
</dbReference>
<keyword evidence="3" id="KW-0285">Flavoprotein</keyword>
<keyword evidence="9" id="KW-1185">Reference proteome</keyword>
<dbReference type="Pfam" id="PF00881">
    <property type="entry name" value="Nitroreductase"/>
    <property type="match status" value="1"/>
</dbReference>
<evidence type="ECO:0000256" key="3">
    <source>
        <dbReference type="ARBA" id="ARBA00022630"/>
    </source>
</evidence>
<evidence type="ECO:0000313" key="9">
    <source>
        <dbReference type="Proteomes" id="UP001597357"/>
    </source>
</evidence>
<gene>
    <name evidence="8" type="ORF">ACFSQ0_03445</name>
</gene>
<proteinExistence type="inferred from homology"/>
<protein>
    <submittedName>
        <fullName evidence="8">NAD(P)H-dependent oxidoreductase</fullName>
    </submittedName>
</protein>
<accession>A0ABW5SD22</accession>
<dbReference type="InterPro" id="IPR033878">
    <property type="entry name" value="NfsB-like"/>
</dbReference>
<dbReference type="EMBL" id="JBHULZ010000023">
    <property type="protein sequence ID" value="MFD2697034.1"/>
    <property type="molecule type" value="Genomic_DNA"/>
</dbReference>
<reference evidence="9" key="1">
    <citation type="journal article" date="2019" name="Int. J. Syst. Evol. Microbiol.">
        <title>The Global Catalogue of Microorganisms (GCM) 10K type strain sequencing project: providing services to taxonomists for standard genome sequencing and annotation.</title>
        <authorList>
            <consortium name="The Broad Institute Genomics Platform"/>
            <consortium name="The Broad Institute Genome Sequencing Center for Infectious Disease"/>
            <person name="Wu L."/>
            <person name="Ma J."/>
        </authorList>
    </citation>
    <scope>NUCLEOTIDE SEQUENCE [LARGE SCALE GENOMIC DNA]</scope>
    <source>
        <strain evidence="9">KCTC 42255</strain>
    </source>
</reference>
<evidence type="ECO:0000256" key="1">
    <source>
        <dbReference type="ARBA" id="ARBA00001917"/>
    </source>
</evidence>
<dbReference type="InterPro" id="IPR029479">
    <property type="entry name" value="Nitroreductase"/>
</dbReference>
<comment type="similarity">
    <text evidence="2">Belongs to the nitroreductase family.</text>
</comment>
<dbReference type="RefSeq" id="WP_379044151.1">
    <property type="nucleotide sequence ID" value="NZ_JBHULZ010000023.1"/>
</dbReference>
<keyword evidence="6" id="KW-0560">Oxidoreductase</keyword>
<name>A0ABW5SD22_9FLAO</name>
<keyword evidence="5" id="KW-0521">NADP</keyword>
<sequence length="209" mass="23898">MNVLSSLNWRYATKKFDTEKQVKDDKINLLKNAFNLTATSYGLQPVKMLIVKNKDLQEKMMPACFNQKQVNTASHILILGIPGTIDEQFVRNYFDLVKSIRQTPDAVLKPFQDFLVDDFKKSTTEKIERWATNQVYLALGNLLTVCAIESIDSCPMEGFNPEILSEVLSLKDYDLKPKLLLPIGYRADDDAFSQMAKVRKPLEETIIEL</sequence>
<dbReference type="PANTHER" id="PTHR43673:SF2">
    <property type="entry name" value="NITROREDUCTASE"/>
    <property type="match status" value="1"/>
</dbReference>
<evidence type="ECO:0000256" key="4">
    <source>
        <dbReference type="ARBA" id="ARBA00022643"/>
    </source>
</evidence>
<dbReference type="PANTHER" id="PTHR43673">
    <property type="entry name" value="NAD(P)H NITROREDUCTASE YDGI-RELATED"/>
    <property type="match status" value="1"/>
</dbReference>
<comment type="caution">
    <text evidence="8">The sequence shown here is derived from an EMBL/GenBank/DDBJ whole genome shotgun (WGS) entry which is preliminary data.</text>
</comment>
<comment type="cofactor">
    <cofactor evidence="1">
        <name>FMN</name>
        <dbReference type="ChEBI" id="CHEBI:58210"/>
    </cofactor>
</comment>
<dbReference type="CDD" id="cd02149">
    <property type="entry name" value="NfsB-like"/>
    <property type="match status" value="1"/>
</dbReference>
<evidence type="ECO:0000256" key="5">
    <source>
        <dbReference type="ARBA" id="ARBA00022857"/>
    </source>
</evidence>
<evidence type="ECO:0000256" key="6">
    <source>
        <dbReference type="ARBA" id="ARBA00023002"/>
    </source>
</evidence>
<dbReference type="Gene3D" id="3.40.109.10">
    <property type="entry name" value="NADH Oxidase"/>
    <property type="match status" value="1"/>
</dbReference>
<keyword evidence="4" id="KW-0288">FMN</keyword>
<evidence type="ECO:0000259" key="7">
    <source>
        <dbReference type="Pfam" id="PF00881"/>
    </source>
</evidence>
<feature type="domain" description="Nitroreductase" evidence="7">
    <location>
        <begin position="8"/>
        <end position="185"/>
    </location>
</feature>
<dbReference type="InterPro" id="IPR000415">
    <property type="entry name" value="Nitroreductase-like"/>
</dbReference>
<evidence type="ECO:0000313" key="8">
    <source>
        <dbReference type="EMBL" id="MFD2697034.1"/>
    </source>
</evidence>